<dbReference type="InterPro" id="IPR036880">
    <property type="entry name" value="Kunitz_BPTI_sf"/>
</dbReference>
<dbReference type="SUPFAM" id="SSF57362">
    <property type="entry name" value="BPTI-like"/>
    <property type="match status" value="2"/>
</dbReference>
<dbReference type="FunFam" id="4.10.410.10:FF:000020">
    <property type="entry name" value="Collagen, type VI, alpha 3"/>
    <property type="match status" value="2"/>
</dbReference>
<dbReference type="Proteomes" id="UP000472277">
    <property type="component" value="Chromosome 37"/>
</dbReference>
<dbReference type="PANTHER" id="PTHR10083">
    <property type="entry name" value="KUNITZ-TYPE PROTEASE INHIBITOR-RELATED"/>
    <property type="match status" value="1"/>
</dbReference>
<sequence>ACLPSPFTNPLVLLSDHCKLDVDSGAKCGDYGQRWHFNKTLGACSPFWYGGCDANANRFSTENECFETCGTSSKSPQPSTATTSTEHHVEVIDVELCYTSISFFSFFLGGGVRIDSRLSQPWYTFTSPSSSPDACFFKQDKGGCENYTLKWYFDTTQSECSRFWYGGCGGNGNRFETQEACEGLCLRRNSTHLKP</sequence>
<dbReference type="CDD" id="cd22630">
    <property type="entry name" value="Kunitz_collagen_alpha6_VI"/>
    <property type="match status" value="1"/>
</dbReference>
<dbReference type="CDD" id="cd22635">
    <property type="entry name" value="Kunitz_papilin"/>
    <property type="match status" value="1"/>
</dbReference>
<dbReference type="Pfam" id="PF00014">
    <property type="entry name" value="Kunitz_BPTI"/>
    <property type="match status" value="2"/>
</dbReference>
<dbReference type="GO" id="GO:0005615">
    <property type="term" value="C:extracellular space"/>
    <property type="evidence" value="ECO:0007669"/>
    <property type="project" value="TreeGrafter"/>
</dbReference>
<dbReference type="PROSITE" id="PS00280">
    <property type="entry name" value="BPTI_KUNITZ_1"/>
    <property type="match status" value="2"/>
</dbReference>
<reference evidence="3" key="1">
    <citation type="submission" date="2025-08" db="UniProtKB">
        <authorList>
            <consortium name="Ensembl"/>
        </authorList>
    </citation>
    <scope>IDENTIFICATION</scope>
</reference>
<evidence type="ECO:0000259" key="2">
    <source>
        <dbReference type="PROSITE" id="PS50279"/>
    </source>
</evidence>
<organism evidence="3 4">
    <name type="scientific">Salmo trutta</name>
    <name type="common">Brown trout</name>
    <dbReference type="NCBI Taxonomy" id="8032"/>
    <lineage>
        <taxon>Eukaryota</taxon>
        <taxon>Metazoa</taxon>
        <taxon>Chordata</taxon>
        <taxon>Craniata</taxon>
        <taxon>Vertebrata</taxon>
        <taxon>Euteleostomi</taxon>
        <taxon>Actinopterygii</taxon>
        <taxon>Neopterygii</taxon>
        <taxon>Teleostei</taxon>
        <taxon>Protacanthopterygii</taxon>
        <taxon>Salmoniformes</taxon>
        <taxon>Salmonidae</taxon>
        <taxon>Salmoninae</taxon>
        <taxon>Salmo</taxon>
    </lineage>
</organism>
<dbReference type="OMA" id="STENECF"/>
<evidence type="ECO:0000313" key="3">
    <source>
        <dbReference type="Ensembl" id="ENSSTUP00000063320.1"/>
    </source>
</evidence>
<dbReference type="InParanoid" id="A0A674AW12"/>
<feature type="domain" description="BPTI/Kunitz inhibitor" evidence="2">
    <location>
        <begin position="135"/>
        <end position="185"/>
    </location>
</feature>
<dbReference type="PRINTS" id="PR00759">
    <property type="entry name" value="BASICPTASE"/>
</dbReference>
<reference evidence="3" key="2">
    <citation type="submission" date="2025-09" db="UniProtKB">
        <authorList>
            <consortium name="Ensembl"/>
        </authorList>
    </citation>
    <scope>IDENTIFICATION</scope>
</reference>
<dbReference type="InterPro" id="IPR020901">
    <property type="entry name" value="Prtase_inh_Kunz-CS"/>
</dbReference>
<dbReference type="Gene3D" id="4.10.410.10">
    <property type="entry name" value="Pancreatic trypsin inhibitor Kunitz domain"/>
    <property type="match status" value="2"/>
</dbReference>
<keyword evidence="4" id="KW-1185">Reference proteome</keyword>
<dbReference type="InterPro" id="IPR002223">
    <property type="entry name" value="Kunitz_BPTI"/>
</dbReference>
<feature type="domain" description="BPTI/Kunitz inhibitor" evidence="2">
    <location>
        <begin position="18"/>
        <end position="69"/>
    </location>
</feature>
<dbReference type="GeneTree" id="ENSGT00940000173891"/>
<dbReference type="PANTHER" id="PTHR10083:SF375">
    <property type="entry name" value="BPTI_KUNITZ INHIBITOR DOMAIN-CONTAINING PROTEIN"/>
    <property type="match status" value="1"/>
</dbReference>
<accession>A0A674AW12</accession>
<dbReference type="SMART" id="SM00131">
    <property type="entry name" value="KU"/>
    <property type="match status" value="2"/>
</dbReference>
<dbReference type="InterPro" id="IPR050098">
    <property type="entry name" value="TFPI/VKTCI-like"/>
</dbReference>
<keyword evidence="1" id="KW-1015">Disulfide bond</keyword>
<evidence type="ECO:0000313" key="4">
    <source>
        <dbReference type="Proteomes" id="UP000472277"/>
    </source>
</evidence>
<name>A0A674AW12_SALTR</name>
<dbReference type="GO" id="GO:0004867">
    <property type="term" value="F:serine-type endopeptidase inhibitor activity"/>
    <property type="evidence" value="ECO:0007669"/>
    <property type="project" value="InterPro"/>
</dbReference>
<dbReference type="Ensembl" id="ENSSTUT00000066811.1">
    <property type="protein sequence ID" value="ENSSTUP00000063320.1"/>
    <property type="gene ID" value="ENSSTUG00000027456.1"/>
</dbReference>
<evidence type="ECO:0000256" key="1">
    <source>
        <dbReference type="ARBA" id="ARBA00023157"/>
    </source>
</evidence>
<dbReference type="PROSITE" id="PS50279">
    <property type="entry name" value="BPTI_KUNITZ_2"/>
    <property type="match status" value="2"/>
</dbReference>
<dbReference type="AlphaFoldDB" id="A0A674AW12"/>
<proteinExistence type="predicted"/>
<protein>
    <recommendedName>
        <fullName evidence="2">BPTI/Kunitz inhibitor domain-containing protein</fullName>
    </recommendedName>
</protein>